<dbReference type="InterPro" id="IPR029056">
    <property type="entry name" value="Ribokinase-like"/>
</dbReference>
<dbReference type="InterPro" id="IPR011611">
    <property type="entry name" value="PfkB_dom"/>
</dbReference>
<gene>
    <name evidence="2" type="ORF">GCM10017581_038740</name>
</gene>
<evidence type="ECO:0000259" key="1">
    <source>
        <dbReference type="Pfam" id="PF00294"/>
    </source>
</evidence>
<dbReference type="PANTHER" id="PTHR46969">
    <property type="entry name" value="BIFUNCTIONAL PROTEIN HLDE"/>
    <property type="match status" value="1"/>
</dbReference>
<evidence type="ECO:0000313" key="3">
    <source>
        <dbReference type="Proteomes" id="UP001143480"/>
    </source>
</evidence>
<proteinExistence type="predicted"/>
<dbReference type="GO" id="GO:0033785">
    <property type="term" value="F:heptose 7-phosphate kinase activity"/>
    <property type="evidence" value="ECO:0007669"/>
    <property type="project" value="TreeGrafter"/>
</dbReference>
<protein>
    <recommendedName>
        <fullName evidence="1">Carbohydrate kinase PfkB domain-containing protein</fullName>
    </recommendedName>
</protein>
<dbReference type="EMBL" id="BSFP01000021">
    <property type="protein sequence ID" value="GLL02132.1"/>
    <property type="molecule type" value="Genomic_DNA"/>
</dbReference>
<evidence type="ECO:0000313" key="2">
    <source>
        <dbReference type="EMBL" id="GLL02132.1"/>
    </source>
</evidence>
<dbReference type="SUPFAM" id="SSF53613">
    <property type="entry name" value="Ribokinase-like"/>
    <property type="match status" value="1"/>
</dbReference>
<dbReference type="GO" id="GO:0005829">
    <property type="term" value="C:cytosol"/>
    <property type="evidence" value="ECO:0007669"/>
    <property type="project" value="TreeGrafter"/>
</dbReference>
<name>A0A9W6KHF0_9ACTN</name>
<comment type="caution">
    <text evidence="2">The sequence shown here is derived from an EMBL/GenBank/DDBJ whole genome shotgun (WGS) entry which is preliminary data.</text>
</comment>
<sequence>MTAIESILSSIAGLRLCIVGDLLLDVYESGRVERISPEAPVPVVIHEQTTHRASGVATAAQSVRALCNRVDVVTAVGDDEDGRLVTRLLEETGVQPDVVADRTRRTPRKTRILAGGQHLVRVDRETVHDLPAEDARTLTTRAVAAAVAADAVLISDYAKGVCTPGVNRAVILAARSAGVPVVVDPKHADPQRYAGATAITPNRRELREFARYLNCPADPPGVSAARLRQAGGFGWVMATRDADGMLVVGPDRAFDVPAYAATVLDVSGAGDALAATLALCLGSGVPPERAAVVSSLVAGLTLRTLAHKRVSRSDVLEAADRFGLRGTSDHSAASARRA</sequence>
<dbReference type="Pfam" id="PF00294">
    <property type="entry name" value="PfkB"/>
    <property type="match status" value="1"/>
</dbReference>
<dbReference type="GO" id="GO:0033786">
    <property type="term" value="F:heptose-1-phosphate adenylyltransferase activity"/>
    <property type="evidence" value="ECO:0007669"/>
    <property type="project" value="TreeGrafter"/>
</dbReference>
<keyword evidence="3" id="KW-1185">Reference proteome</keyword>
<accession>A0A9W6KHF0</accession>
<reference evidence="2" key="2">
    <citation type="submission" date="2023-01" db="EMBL/GenBank/DDBJ databases">
        <authorList>
            <person name="Sun Q."/>
            <person name="Evtushenko L."/>
        </authorList>
    </citation>
    <scope>NUCLEOTIDE SEQUENCE</scope>
    <source>
        <strain evidence="2">VKM Ac-1321</strain>
    </source>
</reference>
<dbReference type="RefSeq" id="WP_271189220.1">
    <property type="nucleotide sequence ID" value="NZ_BSFP01000021.1"/>
</dbReference>
<dbReference type="AlphaFoldDB" id="A0A9W6KHF0"/>
<dbReference type="PANTHER" id="PTHR46969:SF1">
    <property type="entry name" value="BIFUNCTIONAL PROTEIN HLDE"/>
    <property type="match status" value="1"/>
</dbReference>
<organism evidence="2 3">
    <name type="scientific">Dactylosporangium matsuzakiense</name>
    <dbReference type="NCBI Taxonomy" id="53360"/>
    <lineage>
        <taxon>Bacteria</taxon>
        <taxon>Bacillati</taxon>
        <taxon>Actinomycetota</taxon>
        <taxon>Actinomycetes</taxon>
        <taxon>Micromonosporales</taxon>
        <taxon>Micromonosporaceae</taxon>
        <taxon>Dactylosporangium</taxon>
    </lineage>
</organism>
<dbReference type="Proteomes" id="UP001143480">
    <property type="component" value="Unassembled WGS sequence"/>
</dbReference>
<dbReference type="Gene3D" id="3.40.1190.20">
    <property type="match status" value="1"/>
</dbReference>
<reference evidence="2" key="1">
    <citation type="journal article" date="2014" name="Int. J. Syst. Evol. Microbiol.">
        <title>Complete genome sequence of Corynebacterium casei LMG S-19264T (=DSM 44701T), isolated from a smear-ripened cheese.</title>
        <authorList>
            <consortium name="US DOE Joint Genome Institute (JGI-PGF)"/>
            <person name="Walter F."/>
            <person name="Albersmeier A."/>
            <person name="Kalinowski J."/>
            <person name="Ruckert C."/>
        </authorList>
    </citation>
    <scope>NUCLEOTIDE SEQUENCE</scope>
    <source>
        <strain evidence="2">VKM Ac-1321</strain>
    </source>
</reference>
<feature type="domain" description="Carbohydrate kinase PfkB" evidence="1">
    <location>
        <begin position="16"/>
        <end position="303"/>
    </location>
</feature>